<protein>
    <submittedName>
        <fullName evidence="2">Uncharacterized protein</fullName>
    </submittedName>
</protein>
<organism evidence="2 3">
    <name type="scientific">Sorangium cellulosum (strain So ce56)</name>
    <name type="common">Polyangium cellulosum (strain So ce56)</name>
    <dbReference type="NCBI Taxonomy" id="448385"/>
    <lineage>
        <taxon>Bacteria</taxon>
        <taxon>Pseudomonadati</taxon>
        <taxon>Myxococcota</taxon>
        <taxon>Polyangia</taxon>
        <taxon>Polyangiales</taxon>
        <taxon>Polyangiaceae</taxon>
        <taxon>Sorangium</taxon>
    </lineage>
</organism>
<sequence length="532" mass="57795">MRGRRRSGSASTVPSVRASAITSRRARRDAVGREQREVTDRTAALRIIARRSAAALSALALALGPPGAALAQPLQDNAYTIDLFQGPILAPLRVTGIAGAYAGYAEGIAGMVANAAAPALREPFSMRWFEWDVAASISLPIELFENNDFDNSGDIDLDYSNFVYLTLGGQLQAGDFGVGVNAELQRYSLTDEAGAETTVVIGKYHFLGGVRLLGDALVLGAGARAVTLNLQAEQTDLTMAGVSPELGVLVRPDWASYRLGATFRFPVNGGRLLGEGVVMDGQVRRAGGLILPDEVVLPWELEIGLAVQVGPRPLNPAWIDPRVQERELREAVARRQTAREERRARELGAIDDPEERARRERVFATERARERAADERELAAGPAVLEAERRARYWNWPREHLLITAELLVTGPVSNGVSLERFLAQKQPGSEHGPSAVGTSGAHVSFSPRFGIETEPIPGRVHTRFGSYYEPNRFGRLGSGRVGRQHFTFGADVRVLSTTFWGLIPDTALTLQTSMDFAPRYDSVSAGIGVWH</sequence>
<dbReference type="EMBL" id="AM746676">
    <property type="protein sequence ID" value="CAN93777.1"/>
    <property type="molecule type" value="Genomic_DNA"/>
</dbReference>
<keyword evidence="3" id="KW-1185">Reference proteome</keyword>
<evidence type="ECO:0000313" key="2">
    <source>
        <dbReference type="EMBL" id="CAN93777.1"/>
    </source>
</evidence>
<dbReference type="eggNOG" id="ENOG5031R03">
    <property type="taxonomic scope" value="Bacteria"/>
</dbReference>
<dbReference type="STRING" id="448385.sce3617"/>
<gene>
    <name evidence="2" type="ordered locus">sce3617</name>
</gene>
<dbReference type="Gene3D" id="2.40.160.60">
    <property type="entry name" value="Outer membrane protein transport protein (OMPP1/FadL/TodX)"/>
    <property type="match status" value="1"/>
</dbReference>
<dbReference type="AlphaFoldDB" id="A9GSH3"/>
<dbReference type="Proteomes" id="UP000002139">
    <property type="component" value="Chromosome"/>
</dbReference>
<evidence type="ECO:0000313" key="3">
    <source>
        <dbReference type="Proteomes" id="UP000002139"/>
    </source>
</evidence>
<accession>A9GSH3</accession>
<dbReference type="KEGG" id="scl:sce3617"/>
<dbReference type="BioCyc" id="SCEL448385:SCE_RS18525-MONOMER"/>
<reference evidence="2 3" key="1">
    <citation type="journal article" date="2007" name="Nat. Biotechnol.">
        <title>Complete genome sequence of the myxobacterium Sorangium cellulosum.</title>
        <authorList>
            <person name="Schneiker S."/>
            <person name="Perlova O."/>
            <person name="Kaiser O."/>
            <person name="Gerth K."/>
            <person name="Alici A."/>
            <person name="Altmeyer M.O."/>
            <person name="Bartels D."/>
            <person name="Bekel T."/>
            <person name="Beyer S."/>
            <person name="Bode E."/>
            <person name="Bode H.B."/>
            <person name="Bolten C.J."/>
            <person name="Choudhuri J.V."/>
            <person name="Doss S."/>
            <person name="Elnakady Y.A."/>
            <person name="Frank B."/>
            <person name="Gaigalat L."/>
            <person name="Goesmann A."/>
            <person name="Groeger C."/>
            <person name="Gross F."/>
            <person name="Jelsbak L."/>
            <person name="Jelsbak L."/>
            <person name="Kalinowski J."/>
            <person name="Kegler C."/>
            <person name="Knauber T."/>
            <person name="Konietzny S."/>
            <person name="Kopp M."/>
            <person name="Krause L."/>
            <person name="Krug D."/>
            <person name="Linke B."/>
            <person name="Mahmud T."/>
            <person name="Martinez-Arias R."/>
            <person name="McHardy A.C."/>
            <person name="Merai M."/>
            <person name="Meyer F."/>
            <person name="Mormann S."/>
            <person name="Munoz-Dorado J."/>
            <person name="Perez J."/>
            <person name="Pradella S."/>
            <person name="Rachid S."/>
            <person name="Raddatz G."/>
            <person name="Rosenau F."/>
            <person name="Rueckert C."/>
            <person name="Sasse F."/>
            <person name="Scharfe M."/>
            <person name="Schuster S.C."/>
            <person name="Suen G."/>
            <person name="Treuner-Lange A."/>
            <person name="Velicer G.J."/>
            <person name="Vorholter F.-J."/>
            <person name="Weissman K.J."/>
            <person name="Welch R.D."/>
            <person name="Wenzel S.C."/>
            <person name="Whitworth D.E."/>
            <person name="Wilhelm S."/>
            <person name="Wittmann C."/>
            <person name="Bloecker H."/>
            <person name="Puehler A."/>
            <person name="Mueller R."/>
        </authorList>
    </citation>
    <scope>NUCLEOTIDE SEQUENCE [LARGE SCALE GENOMIC DNA]</scope>
    <source>
        <strain evidence="3">So ce56</strain>
    </source>
</reference>
<proteinExistence type="predicted"/>
<name>A9GSH3_SORC5</name>
<feature type="region of interest" description="Disordered" evidence="1">
    <location>
        <begin position="1"/>
        <end position="35"/>
    </location>
</feature>
<dbReference type="HOGENOM" id="CLU_546172_0_0_7"/>
<evidence type="ECO:0000256" key="1">
    <source>
        <dbReference type="SAM" id="MobiDB-lite"/>
    </source>
</evidence>